<dbReference type="Gene3D" id="3.40.50.2300">
    <property type="match status" value="2"/>
</dbReference>
<dbReference type="PANTHER" id="PTHR30146:SF145">
    <property type="entry name" value="RIBOSE OPERON REPRESSOR"/>
    <property type="match status" value="1"/>
</dbReference>
<dbReference type="EMBL" id="CP015970">
    <property type="protein sequence ID" value="AOZ46897.1"/>
    <property type="molecule type" value="Genomic_DNA"/>
</dbReference>
<dbReference type="Proteomes" id="UP000075221">
    <property type="component" value="Chromosome"/>
</dbReference>
<dbReference type="Proteomes" id="UP000178666">
    <property type="component" value="Chromosome"/>
</dbReference>
<keyword evidence="2" id="KW-0238">DNA-binding</keyword>
<dbReference type="GO" id="GO:0003700">
    <property type="term" value="F:DNA-binding transcription factor activity"/>
    <property type="evidence" value="ECO:0007669"/>
    <property type="project" value="TreeGrafter"/>
</dbReference>
<evidence type="ECO:0000256" key="2">
    <source>
        <dbReference type="ARBA" id="ARBA00023125"/>
    </source>
</evidence>
<accession>A0AAC8YEY2</accession>
<dbReference type="InterPro" id="IPR025997">
    <property type="entry name" value="SBP_2_dom"/>
</dbReference>
<dbReference type="EMBL" id="CP014352">
    <property type="protein sequence ID" value="AMS05422.1"/>
    <property type="molecule type" value="Genomic_DNA"/>
</dbReference>
<evidence type="ECO:0000256" key="1">
    <source>
        <dbReference type="ARBA" id="ARBA00023015"/>
    </source>
</evidence>
<dbReference type="InterPro" id="IPR028082">
    <property type="entry name" value="Peripla_BP_I"/>
</dbReference>
<dbReference type="RefSeq" id="WP_062819523.1">
    <property type="nucleotide sequence ID" value="NZ_CP014352.1"/>
</dbReference>
<dbReference type="Gene3D" id="1.10.260.40">
    <property type="entry name" value="lambda repressor-like DNA-binding domains"/>
    <property type="match status" value="1"/>
</dbReference>
<dbReference type="CDD" id="cd06267">
    <property type="entry name" value="PBP1_LacI_sugar_binding-like"/>
    <property type="match status" value="1"/>
</dbReference>
<proteinExistence type="predicted"/>
<dbReference type="CDD" id="cd01392">
    <property type="entry name" value="HTH_LacI"/>
    <property type="match status" value="1"/>
</dbReference>
<dbReference type="SUPFAM" id="SSF47413">
    <property type="entry name" value="lambda repressor-like DNA-binding domains"/>
    <property type="match status" value="1"/>
</dbReference>
<evidence type="ECO:0000256" key="3">
    <source>
        <dbReference type="ARBA" id="ARBA00023163"/>
    </source>
</evidence>
<dbReference type="PRINTS" id="PR00036">
    <property type="entry name" value="HTHLACI"/>
</dbReference>
<reference evidence="6 8" key="1">
    <citation type="journal article" date="2016" name="Plant Dis.">
        <title>Improved production of propionic acid using genome shuffling.</title>
        <authorList>
            <person name="Luna-Flores C.H."/>
            <person name="Palfreyman R.W."/>
            <person name="Kromer J.O."/>
            <person name="Nielsen L.K."/>
            <person name="Marcellin E."/>
        </authorList>
    </citation>
    <scope>NUCLEOTIDE SEQUENCE [LARGE SCALE GENOMIC DNA]</scope>
    <source>
        <strain evidence="6 8">F3E8</strain>
    </source>
</reference>
<organism evidence="5 7">
    <name type="scientific">Acidipropionibacterium acidipropionici</name>
    <dbReference type="NCBI Taxonomy" id="1748"/>
    <lineage>
        <taxon>Bacteria</taxon>
        <taxon>Bacillati</taxon>
        <taxon>Actinomycetota</taxon>
        <taxon>Actinomycetes</taxon>
        <taxon>Propionibacteriales</taxon>
        <taxon>Propionibacteriaceae</taxon>
        <taxon>Acidipropionibacterium</taxon>
    </lineage>
</organism>
<dbReference type="AlphaFoldDB" id="A0AAC8YEY2"/>
<keyword evidence="8" id="KW-1185">Reference proteome</keyword>
<feature type="domain" description="HTH lacI-type" evidence="4">
    <location>
        <begin position="7"/>
        <end position="61"/>
    </location>
</feature>
<dbReference type="InterPro" id="IPR010982">
    <property type="entry name" value="Lambda_DNA-bd_dom_sf"/>
</dbReference>
<evidence type="ECO:0000313" key="6">
    <source>
        <dbReference type="EMBL" id="AOZ46897.1"/>
    </source>
</evidence>
<name>A0AAC8YEY2_9ACTN</name>
<dbReference type="SUPFAM" id="SSF53822">
    <property type="entry name" value="Periplasmic binding protein-like I"/>
    <property type="match status" value="1"/>
</dbReference>
<dbReference type="Pfam" id="PF00356">
    <property type="entry name" value="LacI"/>
    <property type="match status" value="1"/>
</dbReference>
<keyword evidence="1" id="KW-0805">Transcription regulation</keyword>
<dbReference type="InterPro" id="IPR000843">
    <property type="entry name" value="HTH_LacI"/>
</dbReference>
<keyword evidence="3" id="KW-0804">Transcription</keyword>
<evidence type="ECO:0000313" key="7">
    <source>
        <dbReference type="Proteomes" id="UP000075221"/>
    </source>
</evidence>
<gene>
    <name evidence="6" type="ORF">A8L58_09525</name>
    <name evidence="5" type="ORF">AXH35_08070</name>
</gene>
<dbReference type="PROSITE" id="PS50932">
    <property type="entry name" value="HTH_LACI_2"/>
    <property type="match status" value="1"/>
</dbReference>
<dbReference type="PROSITE" id="PS00356">
    <property type="entry name" value="HTH_LACI_1"/>
    <property type="match status" value="1"/>
</dbReference>
<dbReference type="PANTHER" id="PTHR30146">
    <property type="entry name" value="LACI-RELATED TRANSCRIPTIONAL REPRESSOR"/>
    <property type="match status" value="1"/>
</dbReference>
<sequence length="338" mass="36946">MTSQPRPTIADVARTAEVSTATVSRVLNGNDKVDPGLAERVRKAVDEMHYVPNLAGRALRRAQSDMWAMIVPDARNPFFTAVLQEFETVAAAKGHSVVMCNSHETFERERHYIDEMIAQQVSGVVLAATSATRTSVRRLTAAGIPVVLFDRRIKSFSGDIVTVDNVMAGRLAAEHMLEQGVRSPFILTGPKTVSSTVDRDAGFRSAFETAGLPVDPDHVLRLDLTAETAEQELAAALSKASLIDGLFATNGPLTSAAFTCLQALRWAMPERISFVGVDDEHWTQMVTPKVTLIAQPVDQLGQWAAKLLENRSTQPDDQPVRIVLEPNLIVRESSLYSN</sequence>
<evidence type="ECO:0000313" key="8">
    <source>
        <dbReference type="Proteomes" id="UP000178666"/>
    </source>
</evidence>
<dbReference type="SMART" id="SM00354">
    <property type="entry name" value="HTH_LACI"/>
    <property type="match status" value="1"/>
</dbReference>
<evidence type="ECO:0000313" key="5">
    <source>
        <dbReference type="EMBL" id="AMS05422.1"/>
    </source>
</evidence>
<protein>
    <recommendedName>
        <fullName evidence="4">HTH lacI-type domain-containing protein</fullName>
    </recommendedName>
</protein>
<reference evidence="5 7" key="2">
    <citation type="submission" date="2016-02" db="EMBL/GenBank/DDBJ databases">
        <title>Complete Genome Sequence of Propionibacterium acidipropionici ATCC 55737.</title>
        <authorList>
            <person name="Luna Flores C.H."/>
            <person name="Nielsen L.K."/>
            <person name="Marcellin E."/>
        </authorList>
    </citation>
    <scope>NUCLEOTIDE SEQUENCE [LARGE SCALE GENOMIC DNA]</scope>
    <source>
        <strain evidence="5 7">ATCC 55737</strain>
    </source>
</reference>
<dbReference type="Pfam" id="PF13407">
    <property type="entry name" value="Peripla_BP_4"/>
    <property type="match status" value="1"/>
</dbReference>
<evidence type="ECO:0000259" key="4">
    <source>
        <dbReference type="PROSITE" id="PS50932"/>
    </source>
</evidence>
<dbReference type="GO" id="GO:0000976">
    <property type="term" value="F:transcription cis-regulatory region binding"/>
    <property type="evidence" value="ECO:0007669"/>
    <property type="project" value="TreeGrafter"/>
</dbReference>